<dbReference type="PANTHER" id="PTHR43174:SF1">
    <property type="entry name" value="UDP-N-ACETYLGLUCOSAMINE 2-EPIMERASE"/>
    <property type="match status" value="1"/>
</dbReference>
<dbReference type="NCBIfam" id="TIGR00236">
    <property type="entry name" value="wecB"/>
    <property type="match status" value="1"/>
</dbReference>
<dbReference type="SUPFAM" id="SSF53756">
    <property type="entry name" value="UDP-Glycosyltransferase/glycogen phosphorylase"/>
    <property type="match status" value="1"/>
</dbReference>
<dbReference type="PANTHER" id="PTHR43174">
    <property type="entry name" value="UDP-N-ACETYLGLUCOSAMINE 2-EPIMERASE"/>
    <property type="match status" value="1"/>
</dbReference>
<dbReference type="OrthoDB" id="9803238at2"/>
<feature type="domain" description="UDP-N-acetylglucosamine 2-epimerase" evidence="2">
    <location>
        <begin position="32"/>
        <end position="357"/>
    </location>
</feature>
<dbReference type="GO" id="GO:0008761">
    <property type="term" value="F:UDP-N-acetylglucosamine 2-epimerase activity"/>
    <property type="evidence" value="ECO:0007669"/>
    <property type="project" value="UniProtKB-EC"/>
</dbReference>
<sequence length="362" mass="39586">MNIVTIVGARPQFVKAAVVSRAMQRAAENGVAVQESIIHTGQHYDHGMSSIFFEEMDIPQPVCDLGVHGLSHGGMTGRMLEGIENYLLDQRPDRVLVYGDTNSTLAGALAAAKLGIPAAHVEAGLRSYNRSMPEEINRVLTDHASTILFCPTAAAMDNLAAEGVADEPGRRRVVYSGDVMYDAFLYYQARNRPPGFPVPEEYALATVHRAENTDDPGRLAELVRSLNDVAGRLPVVLPLHPRTRARMEQAGLAFSDDVLAAPSVGYLEMLHLLQGCRLVLTDSGGLQKEAFFQQRPCVTLRSETEWTELVDLGVNRIAGTRTADVAACVEHFLSHEPDWSARPYGDGHAAETIVEWLCMPAW</sequence>
<dbReference type="RefSeq" id="WP_144304105.1">
    <property type="nucleotide sequence ID" value="NZ_QMIE01000017.1"/>
</dbReference>
<dbReference type="EC" id="5.1.3.14" evidence="3"/>
<dbReference type="InterPro" id="IPR029767">
    <property type="entry name" value="WecB-like"/>
</dbReference>
<comment type="caution">
    <text evidence="3">The sequence shown here is derived from an EMBL/GenBank/DDBJ whole genome shotgun (WGS) entry which is preliminary data.</text>
</comment>
<dbReference type="InterPro" id="IPR003331">
    <property type="entry name" value="UDP_GlcNAc_Epimerase_2_dom"/>
</dbReference>
<dbReference type="Gene3D" id="3.40.50.2000">
    <property type="entry name" value="Glycogen Phosphorylase B"/>
    <property type="match status" value="2"/>
</dbReference>
<evidence type="ECO:0000256" key="1">
    <source>
        <dbReference type="RuleBase" id="RU003513"/>
    </source>
</evidence>
<dbReference type="EMBL" id="QMIE01000017">
    <property type="protein sequence ID" value="TVM15336.1"/>
    <property type="molecule type" value="Genomic_DNA"/>
</dbReference>
<gene>
    <name evidence="3" type="ORF">DPQ33_15345</name>
</gene>
<protein>
    <submittedName>
        <fullName evidence="3">UDP-N-acetylglucosamine 2-epimerase (Non-hydrolyzing)</fullName>
        <ecNumber evidence="3">5.1.3.14</ecNumber>
    </submittedName>
</protein>
<organism evidence="3 4">
    <name type="scientific">Oceanidesulfovibrio indonesiensis</name>
    <dbReference type="NCBI Taxonomy" id="54767"/>
    <lineage>
        <taxon>Bacteria</taxon>
        <taxon>Pseudomonadati</taxon>
        <taxon>Thermodesulfobacteriota</taxon>
        <taxon>Desulfovibrionia</taxon>
        <taxon>Desulfovibrionales</taxon>
        <taxon>Desulfovibrionaceae</taxon>
        <taxon>Oceanidesulfovibrio</taxon>
    </lineage>
</organism>
<dbReference type="Pfam" id="PF02350">
    <property type="entry name" value="Epimerase_2"/>
    <property type="match status" value="1"/>
</dbReference>
<keyword evidence="1 3" id="KW-0413">Isomerase</keyword>
<dbReference type="Proteomes" id="UP000448292">
    <property type="component" value="Unassembled WGS sequence"/>
</dbReference>
<dbReference type="AlphaFoldDB" id="A0A7M3MB75"/>
<dbReference type="CDD" id="cd03786">
    <property type="entry name" value="GTB_UDP-GlcNAc_2-Epimerase"/>
    <property type="match status" value="1"/>
</dbReference>
<keyword evidence="4" id="KW-1185">Reference proteome</keyword>
<evidence type="ECO:0000313" key="3">
    <source>
        <dbReference type="EMBL" id="TVM15336.1"/>
    </source>
</evidence>
<comment type="similarity">
    <text evidence="1">Belongs to the UDP-N-acetylglucosamine 2-epimerase family.</text>
</comment>
<evidence type="ECO:0000313" key="4">
    <source>
        <dbReference type="Proteomes" id="UP000448292"/>
    </source>
</evidence>
<reference evidence="3 4" key="1">
    <citation type="submission" date="2018-06" db="EMBL/GenBank/DDBJ databases">
        <title>Complete genome of Desulfovibrio indonesiensis P37SLT.</title>
        <authorList>
            <person name="Crispim J.S."/>
            <person name="Vidigal P.M.P."/>
            <person name="Silva L.C.F."/>
            <person name="Laguardia C.N."/>
            <person name="Araujo L.C."/>
            <person name="Dias R.S."/>
            <person name="Sousa M.P."/>
            <person name="Paula S.O."/>
            <person name="Silva C."/>
        </authorList>
    </citation>
    <scope>NUCLEOTIDE SEQUENCE [LARGE SCALE GENOMIC DNA]</scope>
    <source>
        <strain evidence="3 4">P37SLT</strain>
    </source>
</reference>
<accession>A0A7M3MB75</accession>
<evidence type="ECO:0000259" key="2">
    <source>
        <dbReference type="Pfam" id="PF02350"/>
    </source>
</evidence>
<name>A0A7M3MB75_9BACT</name>
<proteinExistence type="inferred from homology"/>